<dbReference type="AlphaFoldDB" id="A0A931B7Q9"/>
<keyword evidence="1" id="KW-1133">Transmembrane helix</keyword>
<evidence type="ECO:0000313" key="2">
    <source>
        <dbReference type="EMBL" id="MBF9072760.1"/>
    </source>
</evidence>
<dbReference type="EMBL" id="JADPRT010000018">
    <property type="protein sequence ID" value="MBF9072760.1"/>
    <property type="molecule type" value="Genomic_DNA"/>
</dbReference>
<feature type="transmembrane region" description="Helical" evidence="1">
    <location>
        <begin position="67"/>
        <end position="90"/>
    </location>
</feature>
<evidence type="ECO:0000256" key="1">
    <source>
        <dbReference type="SAM" id="Phobius"/>
    </source>
</evidence>
<keyword evidence="3" id="KW-1185">Reference proteome</keyword>
<protein>
    <submittedName>
        <fullName evidence="2">Uncharacterized protein</fullName>
    </submittedName>
</protein>
<dbReference type="Proteomes" id="UP000657385">
    <property type="component" value="Unassembled WGS sequence"/>
</dbReference>
<accession>A0A931B7Q9</accession>
<gene>
    <name evidence="2" type="ORF">I2501_32570</name>
</gene>
<dbReference type="RefSeq" id="WP_196197916.1">
    <property type="nucleotide sequence ID" value="NZ_JADPRT010000018.1"/>
</dbReference>
<organism evidence="2 3">
    <name type="scientific">Streptacidiphilus fuscans</name>
    <dbReference type="NCBI Taxonomy" id="2789292"/>
    <lineage>
        <taxon>Bacteria</taxon>
        <taxon>Bacillati</taxon>
        <taxon>Actinomycetota</taxon>
        <taxon>Actinomycetes</taxon>
        <taxon>Kitasatosporales</taxon>
        <taxon>Streptomycetaceae</taxon>
        <taxon>Streptacidiphilus</taxon>
    </lineage>
</organism>
<name>A0A931B7Q9_9ACTN</name>
<reference evidence="2" key="1">
    <citation type="submission" date="2020-11" db="EMBL/GenBank/DDBJ databases">
        <title>Isolation and identification of active actinomycetes.</title>
        <authorList>
            <person name="Yu B."/>
        </authorList>
    </citation>
    <scope>NUCLEOTIDE SEQUENCE</scope>
    <source>
        <strain evidence="2">NEAU-YB345</strain>
    </source>
</reference>
<keyword evidence="1" id="KW-0812">Transmembrane</keyword>
<keyword evidence="1" id="KW-0472">Membrane</keyword>
<evidence type="ECO:0000313" key="3">
    <source>
        <dbReference type="Proteomes" id="UP000657385"/>
    </source>
</evidence>
<comment type="caution">
    <text evidence="2">The sequence shown here is derived from an EMBL/GenBank/DDBJ whole genome shotgun (WGS) entry which is preliminary data.</text>
</comment>
<sequence>MRAIHAVVICDPFDRHAGGTVLGKAFHLLNAVFDAWFFLWIGRAILRRDEAVLWLSFKPRAQQRRMPAWWPWLIAALALVAAVANLVGALA</sequence>
<proteinExistence type="predicted"/>